<dbReference type="Gene3D" id="3.30.200.20">
    <property type="entry name" value="Phosphorylase Kinase, domain 1"/>
    <property type="match status" value="1"/>
</dbReference>
<dbReference type="GO" id="GO:0016301">
    <property type="term" value="F:kinase activity"/>
    <property type="evidence" value="ECO:0007669"/>
    <property type="project" value="UniProtKB-KW"/>
</dbReference>
<keyword evidence="2" id="KW-0418">Kinase</keyword>
<dbReference type="AlphaFoldDB" id="A0A6A6G738"/>
<dbReference type="SUPFAM" id="SSF56112">
    <property type="entry name" value="Protein kinase-like (PK-like)"/>
    <property type="match status" value="1"/>
</dbReference>
<proteinExistence type="predicted"/>
<organism evidence="2 3">
    <name type="scientific">Elsinoe ampelina</name>
    <dbReference type="NCBI Taxonomy" id="302913"/>
    <lineage>
        <taxon>Eukaryota</taxon>
        <taxon>Fungi</taxon>
        <taxon>Dikarya</taxon>
        <taxon>Ascomycota</taxon>
        <taxon>Pezizomycotina</taxon>
        <taxon>Dothideomycetes</taxon>
        <taxon>Dothideomycetidae</taxon>
        <taxon>Myriangiales</taxon>
        <taxon>Elsinoaceae</taxon>
        <taxon>Elsinoe</taxon>
    </lineage>
</organism>
<evidence type="ECO:0000259" key="1">
    <source>
        <dbReference type="Pfam" id="PF01636"/>
    </source>
</evidence>
<dbReference type="InterPro" id="IPR002575">
    <property type="entry name" value="Aminoglycoside_PTrfase"/>
</dbReference>
<name>A0A6A6G738_9PEZI</name>
<dbReference type="Pfam" id="PF01636">
    <property type="entry name" value="APH"/>
    <property type="match status" value="1"/>
</dbReference>
<dbReference type="Proteomes" id="UP000799538">
    <property type="component" value="Unassembled WGS sequence"/>
</dbReference>
<protein>
    <submittedName>
        <fullName evidence="2">Kinase-like domain-containing protein</fullName>
    </submittedName>
</protein>
<sequence>MDLTTEEGVAPWLTNTLGLPCRGASRLAEGYCSYVYRATMADDTSLIVKHVKPFAARAQHLALDPDRLTYEHAFLLHTPPFLPPSTPPFPLRLPDPLLFSKEAHTLLITDHGICPSLKAFLTTPPASLDTAGAKAIGSNLGTFLAGVHNLSLVRPGILDFFKSNEGGRKVSALVYFVDVLNRARKYGVDVDSKAMGWFKEVMAREEAIVMGHDTGARAREVLTAGDFWPGNVLVADSEGGEGKELVALDFELAKPGLPEFDVGQMAGELWMVRHFTEGQGEGKNLAGVVLEAFLERYDAEIKVEVDWNRVAIRMGVHLVAICGIGWEARVGRERVVEVMRKGLELCKRDWKNDFADYWHILEV</sequence>
<gene>
    <name evidence="2" type="ORF">BDZ85DRAFT_301699</name>
</gene>
<keyword evidence="2" id="KW-0808">Transferase</keyword>
<accession>A0A6A6G738</accession>
<dbReference type="EMBL" id="ML992510">
    <property type="protein sequence ID" value="KAF2221487.1"/>
    <property type="molecule type" value="Genomic_DNA"/>
</dbReference>
<dbReference type="OrthoDB" id="25129at2759"/>
<evidence type="ECO:0000313" key="2">
    <source>
        <dbReference type="EMBL" id="KAF2221487.1"/>
    </source>
</evidence>
<reference evidence="3" key="1">
    <citation type="journal article" date="2020" name="Stud. Mycol.">
        <title>101 Dothideomycetes genomes: A test case for predicting lifestyles and emergence of pathogens.</title>
        <authorList>
            <person name="Haridas S."/>
            <person name="Albert R."/>
            <person name="Binder M."/>
            <person name="Bloem J."/>
            <person name="LaButti K."/>
            <person name="Salamov A."/>
            <person name="Andreopoulos B."/>
            <person name="Baker S."/>
            <person name="Barry K."/>
            <person name="Bills G."/>
            <person name="Bluhm B."/>
            <person name="Cannon C."/>
            <person name="Castanera R."/>
            <person name="Culley D."/>
            <person name="Daum C."/>
            <person name="Ezra D."/>
            <person name="Gonzalez J."/>
            <person name="Henrissat B."/>
            <person name="Kuo A."/>
            <person name="Liang C."/>
            <person name="Lipzen A."/>
            <person name="Lutzoni F."/>
            <person name="Magnuson J."/>
            <person name="Mondo S."/>
            <person name="Nolan M."/>
            <person name="Ohm R."/>
            <person name="Pangilinan J."/>
            <person name="Park H.-J."/>
            <person name="Ramirez L."/>
            <person name="Alfaro M."/>
            <person name="Sun H."/>
            <person name="Tritt A."/>
            <person name="Yoshinaga Y."/>
            <person name="Zwiers L.-H."/>
            <person name="Turgeon B."/>
            <person name="Goodwin S."/>
            <person name="Spatafora J."/>
            <person name="Crous P."/>
            <person name="Grigoriev I."/>
        </authorList>
    </citation>
    <scope>NUCLEOTIDE SEQUENCE [LARGE SCALE GENOMIC DNA]</scope>
    <source>
        <strain evidence="3">CECT 20119</strain>
    </source>
</reference>
<keyword evidence="3" id="KW-1185">Reference proteome</keyword>
<feature type="domain" description="Aminoglycoside phosphotransferase" evidence="1">
    <location>
        <begin position="26"/>
        <end position="273"/>
    </location>
</feature>
<evidence type="ECO:0000313" key="3">
    <source>
        <dbReference type="Proteomes" id="UP000799538"/>
    </source>
</evidence>
<dbReference type="Gene3D" id="3.90.1200.10">
    <property type="match status" value="1"/>
</dbReference>
<dbReference type="InterPro" id="IPR011009">
    <property type="entry name" value="Kinase-like_dom_sf"/>
</dbReference>